<dbReference type="PROSITE" id="PS50075">
    <property type="entry name" value="CARRIER"/>
    <property type="match status" value="1"/>
</dbReference>
<accession>A0AB39N7P5</accession>
<evidence type="ECO:0000259" key="3">
    <source>
        <dbReference type="PROSITE" id="PS50075"/>
    </source>
</evidence>
<keyword evidence="1" id="KW-0596">Phosphopantetheine</keyword>
<reference evidence="4" key="1">
    <citation type="submission" date="2024-07" db="EMBL/GenBank/DDBJ databases">
        <authorList>
            <person name="Yu S.T."/>
        </authorList>
    </citation>
    <scope>NUCLEOTIDE SEQUENCE</scope>
    <source>
        <strain evidence="4">R11</strain>
    </source>
</reference>
<sequence>MEKLTLEALIELLNECNDFEDPVEPTPDVLDLTFDALGYDSLTLLNAISKLERQYEIELPESITSDAKTPRELLAVVDTRLA</sequence>
<dbReference type="Pfam" id="PF00550">
    <property type="entry name" value="PP-binding"/>
    <property type="match status" value="1"/>
</dbReference>
<dbReference type="AlphaFoldDB" id="A0AB39N7P5"/>
<feature type="domain" description="Carrier" evidence="3">
    <location>
        <begin position="3"/>
        <end position="81"/>
    </location>
</feature>
<name>A0AB39N7P5_9ACTN</name>
<evidence type="ECO:0000256" key="2">
    <source>
        <dbReference type="ARBA" id="ARBA00022553"/>
    </source>
</evidence>
<keyword evidence="2" id="KW-0597">Phosphoprotein</keyword>
<dbReference type="RefSeq" id="WP_093910532.1">
    <property type="nucleotide sequence ID" value="NZ_CP163432.1"/>
</dbReference>
<gene>
    <name evidence="4" type="ORF">AB5J55_31940</name>
</gene>
<dbReference type="Gene3D" id="1.10.1200.10">
    <property type="entry name" value="ACP-like"/>
    <property type="match status" value="1"/>
</dbReference>
<evidence type="ECO:0000313" key="4">
    <source>
        <dbReference type="EMBL" id="XDQ13929.1"/>
    </source>
</evidence>
<proteinExistence type="predicted"/>
<dbReference type="PROSITE" id="PS00012">
    <property type="entry name" value="PHOSPHOPANTETHEINE"/>
    <property type="match status" value="1"/>
</dbReference>
<dbReference type="EMBL" id="CP163432">
    <property type="protein sequence ID" value="XDQ13929.1"/>
    <property type="molecule type" value="Genomic_DNA"/>
</dbReference>
<organism evidence="4">
    <name type="scientific">Streptomyces sp. R11</name>
    <dbReference type="NCBI Taxonomy" id="3238625"/>
    <lineage>
        <taxon>Bacteria</taxon>
        <taxon>Bacillati</taxon>
        <taxon>Actinomycetota</taxon>
        <taxon>Actinomycetes</taxon>
        <taxon>Kitasatosporales</taxon>
        <taxon>Streptomycetaceae</taxon>
        <taxon>Streptomyces</taxon>
    </lineage>
</organism>
<protein>
    <submittedName>
        <fullName evidence="4">Phosphopantetheine-binding protein</fullName>
    </submittedName>
</protein>
<dbReference type="InterPro" id="IPR009081">
    <property type="entry name" value="PP-bd_ACP"/>
</dbReference>
<dbReference type="InterPro" id="IPR006162">
    <property type="entry name" value="Ppantetheine_attach_site"/>
</dbReference>
<evidence type="ECO:0000256" key="1">
    <source>
        <dbReference type="ARBA" id="ARBA00022450"/>
    </source>
</evidence>
<dbReference type="SUPFAM" id="SSF47336">
    <property type="entry name" value="ACP-like"/>
    <property type="match status" value="1"/>
</dbReference>
<dbReference type="InterPro" id="IPR036736">
    <property type="entry name" value="ACP-like_sf"/>
</dbReference>